<dbReference type="EMBL" id="BTGB01000009">
    <property type="protein sequence ID" value="GMM47537.1"/>
    <property type="molecule type" value="Genomic_DNA"/>
</dbReference>
<evidence type="ECO:0000256" key="4">
    <source>
        <dbReference type="ARBA" id="ARBA00040604"/>
    </source>
</evidence>
<evidence type="ECO:0000256" key="1">
    <source>
        <dbReference type="ARBA" id="ARBA00004173"/>
    </source>
</evidence>
<evidence type="ECO:0000313" key="8">
    <source>
        <dbReference type="Proteomes" id="UP001378960"/>
    </source>
</evidence>
<comment type="similarity">
    <text evidence="2">Belongs to the OXR1 family.</text>
</comment>
<dbReference type="GO" id="GO:0005634">
    <property type="term" value="C:nucleus"/>
    <property type="evidence" value="ECO:0007669"/>
    <property type="project" value="TreeGrafter"/>
</dbReference>
<name>A0AAV5R8S3_PICKL</name>
<dbReference type="PANTHER" id="PTHR23354:SF62">
    <property type="entry name" value="MUSTARD, ISOFORM V"/>
    <property type="match status" value="1"/>
</dbReference>
<dbReference type="Pfam" id="PF07534">
    <property type="entry name" value="TLD"/>
    <property type="match status" value="1"/>
</dbReference>
<reference evidence="7 8" key="1">
    <citation type="journal article" date="2023" name="Elife">
        <title>Identification of key yeast species and microbe-microbe interactions impacting larval growth of Drosophila in the wild.</title>
        <authorList>
            <person name="Mure A."/>
            <person name="Sugiura Y."/>
            <person name="Maeda R."/>
            <person name="Honda K."/>
            <person name="Sakurai N."/>
            <person name="Takahashi Y."/>
            <person name="Watada M."/>
            <person name="Katoh T."/>
            <person name="Gotoh A."/>
            <person name="Gotoh Y."/>
            <person name="Taniguchi I."/>
            <person name="Nakamura K."/>
            <person name="Hayashi T."/>
            <person name="Katayama T."/>
            <person name="Uemura T."/>
            <person name="Hattori Y."/>
        </authorList>
    </citation>
    <scope>NUCLEOTIDE SEQUENCE [LARGE SCALE GENOMIC DNA]</scope>
    <source>
        <strain evidence="7 8">PK-24</strain>
    </source>
</reference>
<feature type="region of interest" description="Disordered" evidence="5">
    <location>
        <begin position="1"/>
        <end position="31"/>
    </location>
</feature>
<gene>
    <name evidence="7" type="ORF">DAPK24_041350</name>
</gene>
<feature type="domain" description="TLDc" evidence="6">
    <location>
        <begin position="49"/>
        <end position="226"/>
    </location>
</feature>
<keyword evidence="8" id="KW-1185">Reference proteome</keyword>
<protein>
    <recommendedName>
        <fullName evidence="4">Oxidation resistance protein 1</fullName>
    </recommendedName>
</protein>
<dbReference type="InterPro" id="IPR006571">
    <property type="entry name" value="TLDc_dom"/>
</dbReference>
<organism evidence="7 8">
    <name type="scientific">Pichia kluyveri</name>
    <name type="common">Yeast</name>
    <dbReference type="NCBI Taxonomy" id="36015"/>
    <lineage>
        <taxon>Eukaryota</taxon>
        <taxon>Fungi</taxon>
        <taxon>Dikarya</taxon>
        <taxon>Ascomycota</taxon>
        <taxon>Saccharomycotina</taxon>
        <taxon>Pichiomycetes</taxon>
        <taxon>Pichiales</taxon>
        <taxon>Pichiaceae</taxon>
        <taxon>Pichia</taxon>
    </lineage>
</organism>
<dbReference type="SMART" id="SM00584">
    <property type="entry name" value="TLDc"/>
    <property type="match status" value="1"/>
</dbReference>
<dbReference type="AlphaFoldDB" id="A0AAV5R8S3"/>
<dbReference type="GO" id="GO:0005739">
    <property type="term" value="C:mitochondrion"/>
    <property type="evidence" value="ECO:0007669"/>
    <property type="project" value="UniProtKB-SubCell"/>
</dbReference>
<dbReference type="PROSITE" id="PS51886">
    <property type="entry name" value="TLDC"/>
    <property type="match status" value="1"/>
</dbReference>
<evidence type="ECO:0000256" key="5">
    <source>
        <dbReference type="SAM" id="MobiDB-lite"/>
    </source>
</evidence>
<keyword evidence="3" id="KW-0496">Mitochondrion</keyword>
<evidence type="ECO:0000313" key="7">
    <source>
        <dbReference type="EMBL" id="GMM47537.1"/>
    </source>
</evidence>
<evidence type="ECO:0000256" key="2">
    <source>
        <dbReference type="ARBA" id="ARBA00009540"/>
    </source>
</evidence>
<dbReference type="PANTHER" id="PTHR23354">
    <property type="entry name" value="NUCLEOLAR PROTEIN 7/ESTROGEN RECEPTOR COACTIVATOR-RELATED"/>
    <property type="match status" value="1"/>
</dbReference>
<proteinExistence type="inferred from homology"/>
<accession>A0AAV5R8S3</accession>
<dbReference type="GO" id="GO:0006979">
    <property type="term" value="P:response to oxidative stress"/>
    <property type="evidence" value="ECO:0007669"/>
    <property type="project" value="TreeGrafter"/>
</dbReference>
<feature type="compositionally biased region" description="Polar residues" evidence="5">
    <location>
        <begin position="12"/>
        <end position="22"/>
    </location>
</feature>
<comment type="subcellular location">
    <subcellularLocation>
        <location evidence="1">Mitochondrion</location>
    </subcellularLocation>
</comment>
<evidence type="ECO:0000259" key="6">
    <source>
        <dbReference type="PROSITE" id="PS51886"/>
    </source>
</evidence>
<comment type="caution">
    <text evidence="7">The sequence shown here is derived from an EMBL/GenBank/DDBJ whole genome shotgun (WGS) entry which is preliminary data.</text>
</comment>
<sequence length="226" mass="25854">MASPLQRIRSAFQRQSSQSKSPTPEPISFEDPPLTPIILSGYKDSTSHKLLNIELAEKIRENLPTLIQINHDWHLVYSIDQCGTSLQTLYSNCKHDSENNKNRRRGYLIIVQDTHHNIFGAYINDYLHIQEGKTFYGNGDCFLWKKNLKDINDNSLKVFNYTGINDFIIYSDQHFISVGSGDGKFGLWFDSNLQIGASDTVETFNNEPLSDSSKFNILALEIWKVC</sequence>
<dbReference type="Proteomes" id="UP001378960">
    <property type="component" value="Unassembled WGS sequence"/>
</dbReference>
<evidence type="ECO:0000256" key="3">
    <source>
        <dbReference type="ARBA" id="ARBA00023128"/>
    </source>
</evidence>